<dbReference type="Gene3D" id="3.10.450.40">
    <property type="match status" value="1"/>
</dbReference>
<protein>
    <submittedName>
        <fullName evidence="1">Protein of uncharacterized function (DUF2634)</fullName>
    </submittedName>
</protein>
<reference evidence="1 2" key="1">
    <citation type="submission" date="2015-09" db="EMBL/GenBank/DDBJ databases">
        <authorList>
            <consortium name="Pathogen Informatics"/>
        </authorList>
    </citation>
    <scope>NUCLEOTIDE SEQUENCE [LARGE SCALE GENOMIC DNA]</scope>
    <source>
        <strain evidence="1 2">2789STDY5608863</strain>
    </source>
</reference>
<dbReference type="InterPro" id="IPR020288">
    <property type="entry name" value="Sheath_initiator"/>
</dbReference>
<dbReference type="SUPFAM" id="SSF160719">
    <property type="entry name" value="gpW/gp25-like"/>
    <property type="match status" value="1"/>
</dbReference>
<dbReference type="RefSeq" id="WP_055261872.1">
    <property type="nucleotide sequence ID" value="NZ_CYXV01000004.1"/>
</dbReference>
<dbReference type="Proteomes" id="UP000095495">
    <property type="component" value="Unassembled WGS sequence"/>
</dbReference>
<dbReference type="Pfam" id="PF10934">
    <property type="entry name" value="Sheath_initiator"/>
    <property type="match status" value="1"/>
</dbReference>
<dbReference type="EMBL" id="CYXV01000004">
    <property type="protein sequence ID" value="CUM85745.1"/>
    <property type="molecule type" value="Genomic_DNA"/>
</dbReference>
<organism evidence="1 2">
    <name type="scientific">Roseburia faecis</name>
    <dbReference type="NCBI Taxonomy" id="301302"/>
    <lineage>
        <taxon>Bacteria</taxon>
        <taxon>Bacillati</taxon>
        <taxon>Bacillota</taxon>
        <taxon>Clostridia</taxon>
        <taxon>Lachnospirales</taxon>
        <taxon>Lachnospiraceae</taxon>
        <taxon>Roseburia</taxon>
    </lineage>
</organism>
<dbReference type="AlphaFoldDB" id="A0A173S783"/>
<evidence type="ECO:0000313" key="1">
    <source>
        <dbReference type="EMBL" id="CUM85745.1"/>
    </source>
</evidence>
<sequence length="144" mass="16337">MVPINYEDEEEQDTDFELESDPSLTYAMQIGTIENDSSIFLGKADGEEANRQAILKILNTERYKNVIYSWDYGVELQDLRGKSLSYVMSEVPNRITDAITADDRFESCEDFEMEPVGKKALHVTFSVITAEGDKVSGLETEVEY</sequence>
<proteinExistence type="predicted"/>
<gene>
    <name evidence="1" type="ORF">ERS852420_01113</name>
</gene>
<accession>A0A173S783</accession>
<name>A0A173S783_9FIRM</name>
<evidence type="ECO:0000313" key="2">
    <source>
        <dbReference type="Proteomes" id="UP000095495"/>
    </source>
</evidence>